<dbReference type="CDD" id="cd00093">
    <property type="entry name" value="HTH_XRE"/>
    <property type="match status" value="1"/>
</dbReference>
<dbReference type="InterPro" id="IPR010982">
    <property type="entry name" value="Lambda_DNA-bd_dom_sf"/>
</dbReference>
<dbReference type="GO" id="GO:0003677">
    <property type="term" value="F:DNA binding"/>
    <property type="evidence" value="ECO:0007669"/>
    <property type="project" value="InterPro"/>
</dbReference>
<evidence type="ECO:0000259" key="1">
    <source>
        <dbReference type="PROSITE" id="PS50943"/>
    </source>
</evidence>
<reference evidence="2 3" key="1">
    <citation type="journal article" date="2009" name="Infect. Immun.">
        <title>Comparative genomics reveal extensive transposon-mediated genomic plasticity and diversity among potential effector proteins within the genus Coxiella.</title>
        <authorList>
            <person name="Beare P.A."/>
            <person name="Unsworth N."/>
            <person name="Andoh M."/>
            <person name="Voth D.E."/>
            <person name="Omsland A."/>
            <person name="Gilk S.D."/>
            <person name="Williams K.P."/>
            <person name="Sobral B.W."/>
            <person name="Kupko J.J.III."/>
            <person name="Porcella S.F."/>
            <person name="Samuel J.E."/>
            <person name="Heinzen R.A."/>
        </authorList>
    </citation>
    <scope>NUCLEOTIDE SEQUENCE [LARGE SCALE GENOMIC DNA]</scope>
    <source>
        <strain evidence="2 3">Dugway 5J108-111</strain>
    </source>
</reference>
<dbReference type="SMART" id="SM00530">
    <property type="entry name" value="HTH_XRE"/>
    <property type="match status" value="1"/>
</dbReference>
<dbReference type="SUPFAM" id="SSF47413">
    <property type="entry name" value="lambda repressor-like DNA-binding domains"/>
    <property type="match status" value="1"/>
</dbReference>
<dbReference type="PROSITE" id="PS50943">
    <property type="entry name" value="HTH_CROC1"/>
    <property type="match status" value="1"/>
</dbReference>
<evidence type="ECO:0000313" key="2">
    <source>
        <dbReference type="EMBL" id="ABS77251.1"/>
    </source>
</evidence>
<dbReference type="InterPro" id="IPR001387">
    <property type="entry name" value="Cro/C1-type_HTH"/>
</dbReference>
<dbReference type="EMBL" id="CP000733">
    <property type="protein sequence ID" value="ABS77251.1"/>
    <property type="molecule type" value="Genomic_DNA"/>
</dbReference>
<name>A9KDG1_COXBN</name>
<protein>
    <submittedName>
        <fullName evidence="2">Transcriptional regulator</fullName>
    </submittedName>
</protein>
<dbReference type="Pfam" id="PF01381">
    <property type="entry name" value="HTH_3"/>
    <property type="match status" value="1"/>
</dbReference>
<dbReference type="RefSeq" id="WP_005770554.1">
    <property type="nucleotide sequence ID" value="NC_009727.1"/>
</dbReference>
<accession>A9KDG1</accession>
<proteinExistence type="predicted"/>
<dbReference type="Proteomes" id="UP000008555">
    <property type="component" value="Chromosome"/>
</dbReference>
<gene>
    <name evidence="2" type="ordered locus">CBUD_0311</name>
</gene>
<dbReference type="Gene3D" id="1.10.260.40">
    <property type="entry name" value="lambda repressor-like DNA-binding domains"/>
    <property type="match status" value="1"/>
</dbReference>
<dbReference type="KEGG" id="cbd:CBUD_0311"/>
<evidence type="ECO:0000313" key="3">
    <source>
        <dbReference type="Proteomes" id="UP000008555"/>
    </source>
</evidence>
<dbReference type="AlphaFoldDB" id="A9KDG1"/>
<feature type="domain" description="HTH cro/C1-type" evidence="1">
    <location>
        <begin position="39"/>
        <end position="97"/>
    </location>
</feature>
<sequence length="108" mass="12200">MTRRSTTWHKTFKQTGLSDPEAKAEYEAFKLQLELADQLKKERQKAHLTQETVAERMETQKPVVARIEAAGGKGRHSPSLKTLVKYANAIGCHLQIKLVSSKKRKGAR</sequence>
<dbReference type="HOGENOM" id="CLU_066192_18_0_6"/>
<organism evidence="2 3">
    <name type="scientific">Coxiella burnetii (strain Dugway 5J108-111)</name>
    <dbReference type="NCBI Taxonomy" id="434922"/>
    <lineage>
        <taxon>Bacteria</taxon>
        <taxon>Pseudomonadati</taxon>
        <taxon>Pseudomonadota</taxon>
        <taxon>Gammaproteobacteria</taxon>
        <taxon>Legionellales</taxon>
        <taxon>Coxiellaceae</taxon>
        <taxon>Coxiella</taxon>
    </lineage>
</organism>